<evidence type="ECO:0000256" key="8">
    <source>
        <dbReference type="PROSITE-ProRule" id="PRU01145"/>
    </source>
</evidence>
<dbReference type="Gene3D" id="1.10.10.2100">
    <property type="match status" value="1"/>
</dbReference>
<evidence type="ECO:0000256" key="7">
    <source>
        <dbReference type="ARBA" id="ARBA00023242"/>
    </source>
</evidence>
<dbReference type="GO" id="GO:0005730">
    <property type="term" value="C:nucleolus"/>
    <property type="evidence" value="ECO:0007669"/>
    <property type="project" value="TreeGrafter"/>
</dbReference>
<keyword evidence="3" id="KW-0677">Repeat</keyword>
<feature type="region of interest" description="Disordered" evidence="9">
    <location>
        <begin position="145"/>
        <end position="275"/>
    </location>
</feature>
<keyword evidence="7" id="KW-0539">Nucleus</keyword>
<evidence type="ECO:0000256" key="9">
    <source>
        <dbReference type="SAM" id="MobiDB-lite"/>
    </source>
</evidence>
<keyword evidence="6" id="KW-0175">Coiled coil</keyword>
<evidence type="ECO:0000256" key="5">
    <source>
        <dbReference type="ARBA" id="ARBA00022833"/>
    </source>
</evidence>
<reference evidence="12" key="1">
    <citation type="submission" date="2019-08" db="EMBL/GenBank/DDBJ databases">
        <title>The improved chromosome-level genome for the pearl oyster Pinctada fucata martensii using PacBio sequencing and Hi-C.</title>
        <authorList>
            <person name="Zheng Z."/>
        </authorList>
    </citation>
    <scope>NUCLEOTIDE SEQUENCE</scope>
    <source>
        <strain evidence="12">ZZ-2019</strain>
        <tissue evidence="12">Adductor muscle</tissue>
    </source>
</reference>
<accession>A0AA89BTT7</accession>
<dbReference type="Proteomes" id="UP001186944">
    <property type="component" value="Unassembled WGS sequence"/>
</dbReference>
<evidence type="ECO:0000259" key="10">
    <source>
        <dbReference type="Pfam" id="PF08790"/>
    </source>
</evidence>
<dbReference type="Pfam" id="PF08790">
    <property type="entry name" value="zf-LYAR"/>
    <property type="match status" value="1"/>
</dbReference>
<evidence type="ECO:0008006" key="14">
    <source>
        <dbReference type="Google" id="ProtNLM"/>
    </source>
</evidence>
<evidence type="ECO:0000256" key="3">
    <source>
        <dbReference type="ARBA" id="ARBA00022737"/>
    </source>
</evidence>
<evidence type="ECO:0000256" key="4">
    <source>
        <dbReference type="ARBA" id="ARBA00022771"/>
    </source>
</evidence>
<sequence length="351" mass="40981">MVFFSCDACGESLKKNQVEKHYMTQCRRCESLSCVDCNKVFWGDEYKEHTKCITEAEKYSGKNYKPKPGANKGEKKQNEWFEQVQEAIDKNRGNKQLLFLLEKLKEYPNVPRKQKKFENFAKSSLNIRNANLVSQVWNLLMTNTKQGEPQTNGVQKENNAPKPEEPSATGNGNVTNGTVDSCETEKKKLSKRERKEERRKKANKIEKKDRQMTEEGENYEEKGKKKKKRKRDDSDDQVDEKEEEETVSKKRALELSEECQEAQSQEEEEEEEDIKVKRSKVKFDWIDVITKVLRKKGEISVKKLRKKVLAEYASQTGDPGQEEKLYSKFNKKIKKNPTFVVLKDRVKLKSN</sequence>
<evidence type="ECO:0000259" key="11">
    <source>
        <dbReference type="Pfam" id="PF25879"/>
    </source>
</evidence>
<proteinExistence type="predicted"/>
<keyword evidence="13" id="KW-1185">Reference proteome</keyword>
<evidence type="ECO:0000256" key="1">
    <source>
        <dbReference type="ARBA" id="ARBA00004123"/>
    </source>
</evidence>
<feature type="domain" description="Zinc finger C2H2 LYAR-type" evidence="10">
    <location>
        <begin position="32"/>
        <end position="59"/>
    </location>
</feature>
<dbReference type="AlphaFoldDB" id="A0AA89BTT7"/>
<comment type="subcellular location">
    <subcellularLocation>
        <location evidence="1">Nucleus</location>
    </subcellularLocation>
</comment>
<dbReference type="GO" id="GO:0008270">
    <property type="term" value="F:zinc ion binding"/>
    <property type="evidence" value="ECO:0007669"/>
    <property type="project" value="UniProtKB-KW"/>
</dbReference>
<dbReference type="Pfam" id="PF25879">
    <property type="entry name" value="WHD_LYAR"/>
    <property type="match status" value="1"/>
</dbReference>
<keyword evidence="4 8" id="KW-0863">Zinc-finger</keyword>
<dbReference type="PROSITE" id="PS51804">
    <property type="entry name" value="ZF_C2HC_LYAR"/>
    <property type="match status" value="2"/>
</dbReference>
<comment type="caution">
    <text evidence="12">The sequence shown here is derived from an EMBL/GenBank/DDBJ whole genome shotgun (WGS) entry which is preliminary data.</text>
</comment>
<gene>
    <name evidence="12" type="ORF">FSP39_000694</name>
</gene>
<dbReference type="InterPro" id="IPR014898">
    <property type="entry name" value="Znf_C2H2_LYAR"/>
</dbReference>
<dbReference type="InterPro" id="IPR036236">
    <property type="entry name" value="Znf_C2H2_sf"/>
</dbReference>
<dbReference type="GO" id="GO:0006364">
    <property type="term" value="P:rRNA processing"/>
    <property type="evidence" value="ECO:0007669"/>
    <property type="project" value="TreeGrafter"/>
</dbReference>
<evidence type="ECO:0000313" key="13">
    <source>
        <dbReference type="Proteomes" id="UP001186944"/>
    </source>
</evidence>
<feature type="compositionally biased region" description="Polar residues" evidence="9">
    <location>
        <begin position="145"/>
        <end position="158"/>
    </location>
</feature>
<feature type="compositionally biased region" description="Basic and acidic residues" evidence="9">
    <location>
        <begin position="203"/>
        <end position="223"/>
    </location>
</feature>
<feature type="compositionally biased region" description="Basic residues" evidence="9">
    <location>
        <begin position="188"/>
        <end position="202"/>
    </location>
</feature>
<dbReference type="FunFam" id="1.10.10.2100:FF:000002">
    <property type="entry name" value="cell growth-regulating nucleolar protein-like"/>
    <property type="match status" value="1"/>
</dbReference>
<dbReference type="SUPFAM" id="SSF57667">
    <property type="entry name" value="beta-beta-alpha zinc fingers"/>
    <property type="match status" value="2"/>
</dbReference>
<evidence type="ECO:0000256" key="2">
    <source>
        <dbReference type="ARBA" id="ARBA00022723"/>
    </source>
</evidence>
<dbReference type="GO" id="GO:0003677">
    <property type="term" value="F:DNA binding"/>
    <property type="evidence" value="ECO:0007669"/>
    <property type="project" value="InterPro"/>
</dbReference>
<feature type="compositionally biased region" description="Polar residues" evidence="9">
    <location>
        <begin position="168"/>
        <end position="181"/>
    </location>
</feature>
<keyword evidence="5" id="KW-0862">Zinc</keyword>
<evidence type="ECO:0000256" key="6">
    <source>
        <dbReference type="ARBA" id="ARBA00023054"/>
    </source>
</evidence>
<protein>
    <recommendedName>
        <fullName evidence="14">Cell growth-regulating nucleolar protein</fullName>
    </recommendedName>
</protein>
<keyword evidence="2" id="KW-0479">Metal-binding</keyword>
<organism evidence="12 13">
    <name type="scientific">Pinctada imbricata</name>
    <name type="common">Atlantic pearl-oyster</name>
    <name type="synonym">Pinctada martensii</name>
    <dbReference type="NCBI Taxonomy" id="66713"/>
    <lineage>
        <taxon>Eukaryota</taxon>
        <taxon>Metazoa</taxon>
        <taxon>Spiralia</taxon>
        <taxon>Lophotrochozoa</taxon>
        <taxon>Mollusca</taxon>
        <taxon>Bivalvia</taxon>
        <taxon>Autobranchia</taxon>
        <taxon>Pteriomorphia</taxon>
        <taxon>Pterioida</taxon>
        <taxon>Pterioidea</taxon>
        <taxon>Pteriidae</taxon>
        <taxon>Pinctada</taxon>
    </lineage>
</organism>
<dbReference type="GO" id="GO:0000122">
    <property type="term" value="P:negative regulation of transcription by RNA polymerase II"/>
    <property type="evidence" value="ECO:0007669"/>
    <property type="project" value="UniProtKB-ARBA"/>
</dbReference>
<dbReference type="FunFam" id="3.30.1490.490:FF:000001">
    <property type="entry name" value="cell growth-regulating nucleolar protein-like"/>
    <property type="match status" value="1"/>
</dbReference>
<feature type="compositionally biased region" description="Acidic residues" evidence="9">
    <location>
        <begin position="234"/>
        <end position="245"/>
    </location>
</feature>
<dbReference type="InterPro" id="IPR058719">
    <property type="entry name" value="WHD_LYAR"/>
</dbReference>
<dbReference type="Gene3D" id="3.30.1490.490">
    <property type="match status" value="1"/>
</dbReference>
<dbReference type="EMBL" id="VSWD01000008">
    <property type="protein sequence ID" value="KAK3094351.1"/>
    <property type="molecule type" value="Genomic_DNA"/>
</dbReference>
<feature type="compositionally biased region" description="Acidic residues" evidence="9">
    <location>
        <begin position="255"/>
        <end position="273"/>
    </location>
</feature>
<dbReference type="InterPro" id="IPR039999">
    <property type="entry name" value="LYAR"/>
</dbReference>
<dbReference type="PANTHER" id="PTHR13100">
    <property type="entry name" value="CELL GROWTH-REGULATING NUCLEOLAR PROTEIN LYAR"/>
    <property type="match status" value="1"/>
</dbReference>
<evidence type="ECO:0000313" key="12">
    <source>
        <dbReference type="EMBL" id="KAK3094351.1"/>
    </source>
</evidence>
<dbReference type="PANTHER" id="PTHR13100:SF10">
    <property type="entry name" value="CELL GROWTH-REGULATING NUCLEOLAR PROTEIN"/>
    <property type="match status" value="1"/>
</dbReference>
<name>A0AA89BTT7_PINIB</name>
<feature type="domain" description="Cell growth-regulating nucleolar protein-like winged helix" evidence="11">
    <location>
        <begin position="281"/>
        <end position="350"/>
    </location>
</feature>